<dbReference type="Pfam" id="PF01965">
    <property type="entry name" value="DJ-1_PfpI"/>
    <property type="match status" value="1"/>
</dbReference>
<dbReference type="GO" id="GO:0006508">
    <property type="term" value="P:proteolysis"/>
    <property type="evidence" value="ECO:0007669"/>
    <property type="project" value="UniProtKB-KW"/>
</dbReference>
<feature type="domain" description="DJ-1/PfpI" evidence="2">
    <location>
        <begin position="7"/>
        <end position="180"/>
    </location>
</feature>
<comment type="caution">
    <text evidence="3">The sequence shown here is derived from an EMBL/GenBank/DDBJ whole genome shotgun (WGS) entry which is preliminary data.</text>
</comment>
<dbReference type="PROSITE" id="PS51276">
    <property type="entry name" value="PEPTIDASE_C56_PFPI"/>
    <property type="match status" value="1"/>
</dbReference>
<dbReference type="SUPFAM" id="SSF52317">
    <property type="entry name" value="Class I glutamine amidotransferase-like"/>
    <property type="match status" value="1"/>
</dbReference>
<dbReference type="RefSeq" id="WP_102599300.1">
    <property type="nucleotide sequence ID" value="NZ_PNQX01000004.1"/>
</dbReference>
<reference evidence="3 4" key="1">
    <citation type="journal article" date="2017" name="Elife">
        <title>Extensive horizontal gene transfer in cheese-associated bacteria.</title>
        <authorList>
            <person name="Bonham K.S."/>
            <person name="Wolfe B.E."/>
            <person name="Dutton R.J."/>
        </authorList>
    </citation>
    <scope>NUCLEOTIDE SEQUENCE [LARGE SCALE GENOMIC DNA]</scope>
    <source>
        <strain evidence="3 4">JB182</strain>
    </source>
</reference>
<name>A0A2N7RY04_9MICC</name>
<evidence type="ECO:0000256" key="1">
    <source>
        <dbReference type="ARBA" id="ARBA00008542"/>
    </source>
</evidence>
<dbReference type="AlphaFoldDB" id="A0A2N7RY04"/>
<comment type="similarity">
    <text evidence="1">Belongs to the peptidase C56 family.</text>
</comment>
<evidence type="ECO:0000313" key="4">
    <source>
        <dbReference type="Proteomes" id="UP000235739"/>
    </source>
</evidence>
<dbReference type="PANTHER" id="PTHR42733:SF12">
    <property type="entry name" value="PROTEINASE"/>
    <property type="match status" value="1"/>
</dbReference>
<dbReference type="InterPro" id="IPR002818">
    <property type="entry name" value="DJ-1/PfpI"/>
</dbReference>
<evidence type="ECO:0000313" key="3">
    <source>
        <dbReference type="EMBL" id="PMQ18773.1"/>
    </source>
</evidence>
<dbReference type="InterPro" id="IPR006286">
    <property type="entry name" value="C56_PfpI-like"/>
</dbReference>
<dbReference type="PANTHER" id="PTHR42733">
    <property type="entry name" value="DJ-1 PROTEIN"/>
    <property type="match status" value="1"/>
</dbReference>
<proteinExistence type="inferred from homology"/>
<dbReference type="NCBIfam" id="TIGR01382">
    <property type="entry name" value="PfpI"/>
    <property type="match status" value="1"/>
</dbReference>
<dbReference type="InterPro" id="IPR029062">
    <property type="entry name" value="Class_I_gatase-like"/>
</dbReference>
<dbReference type="GO" id="GO:0008233">
    <property type="term" value="F:peptidase activity"/>
    <property type="evidence" value="ECO:0007669"/>
    <property type="project" value="UniProtKB-KW"/>
</dbReference>
<dbReference type="Gene3D" id="3.40.50.880">
    <property type="match status" value="1"/>
</dbReference>
<protein>
    <submittedName>
        <fullName evidence="3">Protease</fullName>
    </submittedName>
</protein>
<accession>A0A2N7RY04</accession>
<dbReference type="CDD" id="cd03134">
    <property type="entry name" value="GATase1_PfpI_like"/>
    <property type="match status" value="1"/>
</dbReference>
<evidence type="ECO:0000259" key="2">
    <source>
        <dbReference type="Pfam" id="PF01965"/>
    </source>
</evidence>
<keyword evidence="3" id="KW-0378">Hydrolase</keyword>
<dbReference type="EMBL" id="PNQX01000004">
    <property type="protein sequence ID" value="PMQ18773.1"/>
    <property type="molecule type" value="Genomic_DNA"/>
</dbReference>
<gene>
    <name evidence="3" type="ORF">CIK84_18065</name>
</gene>
<sequence>MPDLSGKKVLAIVSNRGVEQDELKDPVNMLRQSGAEVVIAAPETGKVQTLTGDWDLGEIFEAGQTLASVNEAEFDLLLIPGGTLNADNLRLDADANRIVKSFASSGRPVASICHGPWLLVEAGLVQGKSLTSYNSIKTDVINAGGSWKDDSVFRCPANGFALITSRNPGDLVAFNEAIAKELSA</sequence>
<dbReference type="Proteomes" id="UP000235739">
    <property type="component" value="Unassembled WGS sequence"/>
</dbReference>
<keyword evidence="3" id="KW-0645">Protease</keyword>
<organism evidence="3 4">
    <name type="scientific">Glutamicibacter arilaitensis</name>
    <dbReference type="NCBI Taxonomy" id="256701"/>
    <lineage>
        <taxon>Bacteria</taxon>
        <taxon>Bacillati</taxon>
        <taxon>Actinomycetota</taxon>
        <taxon>Actinomycetes</taxon>
        <taxon>Micrococcales</taxon>
        <taxon>Micrococcaceae</taxon>
        <taxon>Glutamicibacter</taxon>
    </lineage>
</organism>